<evidence type="ECO:0000256" key="3">
    <source>
        <dbReference type="ARBA" id="ARBA00022692"/>
    </source>
</evidence>
<dbReference type="UniPathway" id="UPA00796">
    <property type="reaction ID" value="UER00771"/>
</dbReference>
<dbReference type="EMBL" id="RBIQ01000007">
    <property type="protein sequence ID" value="RKR14766.1"/>
    <property type="molecule type" value="Genomic_DNA"/>
</dbReference>
<evidence type="ECO:0000256" key="4">
    <source>
        <dbReference type="ARBA" id="ARBA00022793"/>
    </source>
</evidence>
<keyword evidence="11" id="KW-0456">Lyase</keyword>
<feature type="domain" description="NAD-dependent epimerase/dehydratase" evidence="13">
    <location>
        <begin position="21"/>
        <end position="256"/>
    </location>
</feature>
<evidence type="ECO:0000256" key="7">
    <source>
        <dbReference type="ARBA" id="ARBA00023027"/>
    </source>
</evidence>
<comment type="subcellular location">
    <subcellularLocation>
        <location evidence="2">Golgi apparatus membrane</location>
        <topology evidence="2">Single-pass type II membrane protein</topology>
    </subcellularLocation>
    <subcellularLocation>
        <location evidence="12">Golgi apparatus</location>
        <location evidence="12">Golgi stack membrane</location>
    </subcellularLocation>
</comment>
<dbReference type="InterPro" id="IPR044516">
    <property type="entry name" value="UXS-like"/>
</dbReference>
<accession>A0A495ED87</accession>
<reference evidence="14 15" key="1">
    <citation type="submission" date="2018-10" db="EMBL/GenBank/DDBJ databases">
        <title>Genomic Encyclopedia of Archaeal and Bacterial Type Strains, Phase II (KMG-II): from individual species to whole genera.</title>
        <authorList>
            <person name="Goeker M."/>
        </authorList>
    </citation>
    <scope>NUCLEOTIDE SEQUENCE [LARGE SCALE GENOMIC DNA]</scope>
    <source>
        <strain evidence="14 15">DSM 25230</strain>
    </source>
</reference>
<evidence type="ECO:0000313" key="14">
    <source>
        <dbReference type="EMBL" id="RKR14766.1"/>
    </source>
</evidence>
<evidence type="ECO:0000256" key="5">
    <source>
        <dbReference type="ARBA" id="ARBA00022968"/>
    </source>
</evidence>
<evidence type="ECO:0000256" key="8">
    <source>
        <dbReference type="ARBA" id="ARBA00023034"/>
    </source>
</evidence>
<keyword evidence="3" id="KW-0812">Transmembrane</keyword>
<dbReference type="GO" id="GO:0033320">
    <property type="term" value="P:UDP-D-xylose biosynthetic process"/>
    <property type="evidence" value="ECO:0007669"/>
    <property type="project" value="UniProtKB-UniPathway"/>
</dbReference>
<keyword evidence="10" id="KW-0325">Glycoprotein</keyword>
<dbReference type="AlphaFoldDB" id="A0A495ED87"/>
<dbReference type="Pfam" id="PF01370">
    <property type="entry name" value="Epimerase"/>
    <property type="match status" value="1"/>
</dbReference>
<keyword evidence="8" id="KW-0333">Golgi apparatus</keyword>
<keyword evidence="4" id="KW-0210">Decarboxylase</keyword>
<evidence type="ECO:0000256" key="6">
    <source>
        <dbReference type="ARBA" id="ARBA00022989"/>
    </source>
</evidence>
<evidence type="ECO:0000256" key="2">
    <source>
        <dbReference type="ARBA" id="ARBA00004323"/>
    </source>
</evidence>
<evidence type="ECO:0000259" key="13">
    <source>
        <dbReference type="Pfam" id="PF01370"/>
    </source>
</evidence>
<keyword evidence="9" id="KW-0472">Membrane</keyword>
<dbReference type="InterPro" id="IPR036291">
    <property type="entry name" value="NAD(P)-bd_dom_sf"/>
</dbReference>
<dbReference type="InterPro" id="IPR001509">
    <property type="entry name" value="Epimerase_deHydtase"/>
</dbReference>
<evidence type="ECO:0000256" key="9">
    <source>
        <dbReference type="ARBA" id="ARBA00023136"/>
    </source>
</evidence>
<sequence length="340" mass="38838">MLLEEKKRHINLKANNKMKRILITGAAGFLGSHLCDRFIKEGYHVIGMDNLITGDLKNIEHLFPLKNFEFQHHDVSTFVHVPGELDYILHFASPASPIDYLKIPIETLKVGSLGTLNLLGVAKQKNARILVASTSEVYGDPLVHPQNEEYYGNVSPIGPRGVYDEAKRFMESITMAYHRFHGLDTRIVRIFNTYGPRMRLNDGRVVPAFMGQALRGEDLTVFGDGSQTRSFCYIDDQVEGIYRLLMSDYTDPINIGNPHETTIKEFAEEIIKLTGTSQKVIYKPLPQDDPLQRQPDISKAKEILDWEPKVERSEGLKIVFDYFKSLSKEELQKKEHRNFS</sequence>
<dbReference type="Gene3D" id="3.40.50.720">
    <property type="entry name" value="NAD(P)-binding Rossmann-like Domain"/>
    <property type="match status" value="1"/>
</dbReference>
<keyword evidence="5" id="KW-0735">Signal-anchor</keyword>
<dbReference type="GO" id="GO:0070403">
    <property type="term" value="F:NAD+ binding"/>
    <property type="evidence" value="ECO:0007669"/>
    <property type="project" value="InterPro"/>
</dbReference>
<comment type="cofactor">
    <cofactor evidence="1">
        <name>NAD(+)</name>
        <dbReference type="ChEBI" id="CHEBI:57540"/>
    </cofactor>
</comment>
<evidence type="ECO:0000313" key="15">
    <source>
        <dbReference type="Proteomes" id="UP000269412"/>
    </source>
</evidence>
<dbReference type="GO" id="GO:0042732">
    <property type="term" value="P:D-xylose metabolic process"/>
    <property type="evidence" value="ECO:0007669"/>
    <property type="project" value="InterPro"/>
</dbReference>
<dbReference type="FunFam" id="3.40.50.720:FF:000065">
    <property type="entry name" value="UDP-glucuronic acid decarboxylase 1"/>
    <property type="match status" value="1"/>
</dbReference>
<dbReference type="GO" id="GO:0005737">
    <property type="term" value="C:cytoplasm"/>
    <property type="evidence" value="ECO:0007669"/>
    <property type="project" value="TreeGrafter"/>
</dbReference>
<name>A0A495ED87_9FLAO</name>
<proteinExistence type="predicted"/>
<keyword evidence="7" id="KW-0520">NAD</keyword>
<organism evidence="14 15">
    <name type="scientific">Maribacter vaceletii</name>
    <dbReference type="NCBI Taxonomy" id="1206816"/>
    <lineage>
        <taxon>Bacteria</taxon>
        <taxon>Pseudomonadati</taxon>
        <taxon>Bacteroidota</taxon>
        <taxon>Flavobacteriia</taxon>
        <taxon>Flavobacteriales</taxon>
        <taxon>Flavobacteriaceae</taxon>
        <taxon>Maribacter</taxon>
    </lineage>
</organism>
<evidence type="ECO:0000256" key="11">
    <source>
        <dbReference type="ARBA" id="ARBA00023239"/>
    </source>
</evidence>
<keyword evidence="6" id="KW-1133">Transmembrane helix</keyword>
<evidence type="ECO:0000256" key="12">
    <source>
        <dbReference type="ARBA" id="ARBA00037859"/>
    </source>
</evidence>
<comment type="caution">
    <text evidence="14">The sequence shown here is derived from an EMBL/GenBank/DDBJ whole genome shotgun (WGS) entry which is preliminary data.</text>
</comment>
<dbReference type="PANTHER" id="PTHR43078">
    <property type="entry name" value="UDP-GLUCURONIC ACID DECARBOXYLASE-RELATED"/>
    <property type="match status" value="1"/>
</dbReference>
<dbReference type="Proteomes" id="UP000269412">
    <property type="component" value="Unassembled WGS sequence"/>
</dbReference>
<dbReference type="SUPFAM" id="SSF51735">
    <property type="entry name" value="NAD(P)-binding Rossmann-fold domains"/>
    <property type="match status" value="1"/>
</dbReference>
<gene>
    <name evidence="14" type="ORF">CLV91_0845</name>
</gene>
<dbReference type="CDD" id="cd05230">
    <property type="entry name" value="UGD_SDR_e"/>
    <property type="match status" value="1"/>
</dbReference>
<evidence type="ECO:0000256" key="1">
    <source>
        <dbReference type="ARBA" id="ARBA00001911"/>
    </source>
</evidence>
<protein>
    <submittedName>
        <fullName evidence="14">dTDP-glucose 4,6-dehydratase</fullName>
    </submittedName>
</protein>
<dbReference type="GO" id="GO:0048040">
    <property type="term" value="F:UDP-glucuronate decarboxylase activity"/>
    <property type="evidence" value="ECO:0007669"/>
    <property type="project" value="TreeGrafter"/>
</dbReference>
<dbReference type="PANTHER" id="PTHR43078:SF6">
    <property type="entry name" value="UDP-GLUCURONIC ACID DECARBOXYLASE 1"/>
    <property type="match status" value="1"/>
</dbReference>
<evidence type="ECO:0000256" key="10">
    <source>
        <dbReference type="ARBA" id="ARBA00023180"/>
    </source>
</evidence>
<keyword evidence="15" id="KW-1185">Reference proteome</keyword>